<keyword evidence="5 6" id="KW-0472">Membrane</keyword>
<feature type="transmembrane region" description="Helical" evidence="6">
    <location>
        <begin position="20"/>
        <end position="48"/>
    </location>
</feature>
<evidence type="ECO:0000313" key="8">
    <source>
        <dbReference type="EMBL" id="SVE33653.1"/>
    </source>
</evidence>
<feature type="transmembrane region" description="Helical" evidence="6">
    <location>
        <begin position="97"/>
        <end position="118"/>
    </location>
</feature>
<sequence>FTIVAIRIAELTRGKPIKILILFSSITAVMSAFLDNVTTVLIIIPLIIELTKGLGLNPKKYVLSQILISNIGGAATLIGDPPNVIIGSKVGLTFNQFLFNMGPPVIVIFFVVLMFIWWMDKEEYKPIDSNIIKLFTVNLLLEKIHYDFGNANINKPLIIKGLIFLFITILLFITQTITHLPPGVVAISMGVFLVLYTKTDIEKILEEVEWTTLMFFVGLFILVGSLEHYHVIKWIADNV</sequence>
<dbReference type="AlphaFoldDB" id="A0A383CNN5"/>
<protein>
    <recommendedName>
        <fullName evidence="7">Citrate transporter-like domain-containing protein</fullName>
    </recommendedName>
</protein>
<dbReference type="PANTHER" id="PTHR43568">
    <property type="entry name" value="P PROTEIN"/>
    <property type="match status" value="1"/>
</dbReference>
<keyword evidence="3 6" id="KW-0812">Transmembrane</keyword>
<comment type="subcellular location">
    <subcellularLocation>
        <location evidence="1">Membrane</location>
        <topology evidence="1">Multi-pass membrane protein</topology>
    </subcellularLocation>
</comment>
<gene>
    <name evidence="8" type="ORF">METZ01_LOCUS486507</name>
</gene>
<evidence type="ECO:0000256" key="3">
    <source>
        <dbReference type="ARBA" id="ARBA00022692"/>
    </source>
</evidence>
<organism evidence="8">
    <name type="scientific">marine metagenome</name>
    <dbReference type="NCBI Taxonomy" id="408172"/>
    <lineage>
        <taxon>unclassified sequences</taxon>
        <taxon>metagenomes</taxon>
        <taxon>ecological metagenomes</taxon>
    </lineage>
</organism>
<accession>A0A383CNN5</accession>
<feature type="non-terminal residue" evidence="8">
    <location>
        <position position="239"/>
    </location>
</feature>
<feature type="transmembrane region" description="Helical" evidence="6">
    <location>
        <begin position="180"/>
        <end position="196"/>
    </location>
</feature>
<evidence type="ECO:0000256" key="4">
    <source>
        <dbReference type="ARBA" id="ARBA00022989"/>
    </source>
</evidence>
<dbReference type="InterPro" id="IPR004680">
    <property type="entry name" value="Cit_transptr-like_dom"/>
</dbReference>
<evidence type="ECO:0000256" key="1">
    <source>
        <dbReference type="ARBA" id="ARBA00004141"/>
    </source>
</evidence>
<name>A0A383CNN5_9ZZZZ</name>
<feature type="domain" description="Citrate transporter-like" evidence="7">
    <location>
        <begin position="1"/>
        <end position="237"/>
    </location>
</feature>
<dbReference type="InterPro" id="IPR051475">
    <property type="entry name" value="Diverse_Ion_Transporter"/>
</dbReference>
<dbReference type="PANTHER" id="PTHR43568:SF1">
    <property type="entry name" value="P PROTEIN"/>
    <property type="match status" value="1"/>
</dbReference>
<keyword evidence="4 6" id="KW-1133">Transmembrane helix</keyword>
<feature type="non-terminal residue" evidence="8">
    <location>
        <position position="1"/>
    </location>
</feature>
<evidence type="ECO:0000256" key="6">
    <source>
        <dbReference type="SAM" id="Phobius"/>
    </source>
</evidence>
<evidence type="ECO:0000256" key="5">
    <source>
        <dbReference type="ARBA" id="ARBA00023136"/>
    </source>
</evidence>
<evidence type="ECO:0000256" key="2">
    <source>
        <dbReference type="ARBA" id="ARBA00022448"/>
    </source>
</evidence>
<dbReference type="EMBL" id="UINC01210266">
    <property type="protein sequence ID" value="SVE33653.1"/>
    <property type="molecule type" value="Genomic_DNA"/>
</dbReference>
<dbReference type="Pfam" id="PF03600">
    <property type="entry name" value="CitMHS"/>
    <property type="match status" value="1"/>
</dbReference>
<reference evidence="8" key="1">
    <citation type="submission" date="2018-05" db="EMBL/GenBank/DDBJ databases">
        <authorList>
            <person name="Lanie J.A."/>
            <person name="Ng W.-L."/>
            <person name="Kazmierczak K.M."/>
            <person name="Andrzejewski T.M."/>
            <person name="Davidsen T.M."/>
            <person name="Wayne K.J."/>
            <person name="Tettelin H."/>
            <person name="Glass J.I."/>
            <person name="Rusch D."/>
            <person name="Podicherti R."/>
            <person name="Tsui H.-C.T."/>
            <person name="Winkler M.E."/>
        </authorList>
    </citation>
    <scope>NUCLEOTIDE SEQUENCE</scope>
</reference>
<feature type="transmembrane region" description="Helical" evidence="6">
    <location>
        <begin position="208"/>
        <end position="226"/>
    </location>
</feature>
<keyword evidence="2" id="KW-0813">Transport</keyword>
<dbReference type="GO" id="GO:0055085">
    <property type="term" value="P:transmembrane transport"/>
    <property type="evidence" value="ECO:0007669"/>
    <property type="project" value="InterPro"/>
</dbReference>
<proteinExistence type="predicted"/>
<evidence type="ECO:0000259" key="7">
    <source>
        <dbReference type="Pfam" id="PF03600"/>
    </source>
</evidence>
<feature type="transmembrane region" description="Helical" evidence="6">
    <location>
        <begin position="157"/>
        <end position="174"/>
    </location>
</feature>
<dbReference type="GO" id="GO:0016020">
    <property type="term" value="C:membrane"/>
    <property type="evidence" value="ECO:0007669"/>
    <property type="project" value="UniProtKB-SubCell"/>
</dbReference>